<sequence length="400" mass="45386">MNISGCALSVSLITAIVEKCVNLKTLSLQGAHFTDYTHDFRLKTSSFENLENLDLRFLYGDDSKVFITLLRQLKNIQCLGIDNVGSTAELEKILITLCNLRIFHCQNCASFKDIHMDILASSCPKLESLCLTGCIYVTGLSLPRLITECKHLQTLLLSCTRVRNSNIMRTDWSQASLTELDISYCYGIGEAGLMEMLPKLTELRYLQLSFCGWGRALSDDVMKAMSQTKYQQLDTLDIHSSFNINGETLCKFVRRCSRLTTLCIGSAITTNEELESLLKGLRNLKHFYITKQATIKTETVFIYVKKFCHRIETLALYNFYAINRHRVEEALVELVEACKFLKILCIRGTNVPLRTELAHMANKVKHCAKRNDIEISRRPHFLLSGAKLCLDSVVKNSTFS</sequence>
<dbReference type="InterPro" id="IPR032675">
    <property type="entry name" value="LRR_dom_sf"/>
</dbReference>
<dbReference type="PANTHER" id="PTHR13318:SF95">
    <property type="entry name" value="F-BOX PROTEIN YLR352W"/>
    <property type="match status" value="1"/>
</dbReference>
<dbReference type="GO" id="GO:0031146">
    <property type="term" value="P:SCF-dependent proteasomal ubiquitin-dependent protein catabolic process"/>
    <property type="evidence" value="ECO:0007669"/>
    <property type="project" value="TreeGrafter"/>
</dbReference>
<accession>A0A9X0D2Q8</accession>
<evidence type="ECO:0000313" key="2">
    <source>
        <dbReference type="Proteomes" id="UP001163046"/>
    </source>
</evidence>
<evidence type="ECO:0008006" key="3">
    <source>
        <dbReference type="Google" id="ProtNLM"/>
    </source>
</evidence>
<dbReference type="AlphaFoldDB" id="A0A9X0D2Q8"/>
<dbReference type="GO" id="GO:0019005">
    <property type="term" value="C:SCF ubiquitin ligase complex"/>
    <property type="evidence" value="ECO:0007669"/>
    <property type="project" value="TreeGrafter"/>
</dbReference>
<dbReference type="Gene3D" id="3.80.10.10">
    <property type="entry name" value="Ribonuclease Inhibitor"/>
    <property type="match status" value="3"/>
</dbReference>
<dbReference type="SUPFAM" id="SSF52047">
    <property type="entry name" value="RNI-like"/>
    <property type="match status" value="1"/>
</dbReference>
<keyword evidence="2" id="KW-1185">Reference proteome</keyword>
<evidence type="ECO:0000313" key="1">
    <source>
        <dbReference type="EMBL" id="KAJ7383563.1"/>
    </source>
</evidence>
<name>A0A9X0D2Q8_9CNID</name>
<organism evidence="1 2">
    <name type="scientific">Desmophyllum pertusum</name>
    <dbReference type="NCBI Taxonomy" id="174260"/>
    <lineage>
        <taxon>Eukaryota</taxon>
        <taxon>Metazoa</taxon>
        <taxon>Cnidaria</taxon>
        <taxon>Anthozoa</taxon>
        <taxon>Hexacorallia</taxon>
        <taxon>Scleractinia</taxon>
        <taxon>Caryophylliina</taxon>
        <taxon>Caryophylliidae</taxon>
        <taxon>Desmophyllum</taxon>
    </lineage>
</organism>
<reference evidence="1" key="1">
    <citation type="submission" date="2023-01" db="EMBL/GenBank/DDBJ databases">
        <title>Genome assembly of the deep-sea coral Lophelia pertusa.</title>
        <authorList>
            <person name="Herrera S."/>
            <person name="Cordes E."/>
        </authorList>
    </citation>
    <scope>NUCLEOTIDE SEQUENCE</scope>
    <source>
        <strain evidence="1">USNM1676648</strain>
        <tissue evidence="1">Polyp</tissue>
    </source>
</reference>
<dbReference type="Proteomes" id="UP001163046">
    <property type="component" value="Unassembled WGS sequence"/>
</dbReference>
<dbReference type="EMBL" id="MU825897">
    <property type="protein sequence ID" value="KAJ7383563.1"/>
    <property type="molecule type" value="Genomic_DNA"/>
</dbReference>
<dbReference type="PANTHER" id="PTHR13318">
    <property type="entry name" value="PARTNER OF PAIRED, ISOFORM B-RELATED"/>
    <property type="match status" value="1"/>
</dbReference>
<dbReference type="OrthoDB" id="3219396at2759"/>
<gene>
    <name evidence="1" type="ORF">OS493_027226</name>
</gene>
<proteinExistence type="predicted"/>
<protein>
    <recommendedName>
        <fullName evidence="3">F-box/LRR-repeat protein</fullName>
    </recommendedName>
</protein>
<comment type="caution">
    <text evidence="1">The sequence shown here is derived from an EMBL/GenBank/DDBJ whole genome shotgun (WGS) entry which is preliminary data.</text>
</comment>